<dbReference type="GO" id="GO:0005886">
    <property type="term" value="C:plasma membrane"/>
    <property type="evidence" value="ECO:0007669"/>
    <property type="project" value="UniProtKB-SubCell"/>
</dbReference>
<evidence type="ECO:0000256" key="4">
    <source>
        <dbReference type="ARBA" id="ARBA00022692"/>
    </source>
</evidence>
<proteinExistence type="inferred from homology"/>
<evidence type="ECO:0000259" key="8">
    <source>
        <dbReference type="PROSITE" id="PS50928"/>
    </source>
</evidence>
<dbReference type="CDD" id="cd06261">
    <property type="entry name" value="TM_PBP2"/>
    <property type="match status" value="1"/>
</dbReference>
<dbReference type="Pfam" id="PF00528">
    <property type="entry name" value="BPD_transp_1"/>
    <property type="match status" value="1"/>
</dbReference>
<keyword evidence="5 7" id="KW-1133">Transmembrane helix</keyword>
<organism evidence="9 10">
    <name type="scientific">Paenibacillus macerans</name>
    <name type="common">Bacillus macerans</name>
    <dbReference type="NCBI Taxonomy" id="44252"/>
    <lineage>
        <taxon>Bacteria</taxon>
        <taxon>Bacillati</taxon>
        <taxon>Bacillota</taxon>
        <taxon>Bacilli</taxon>
        <taxon>Bacillales</taxon>
        <taxon>Paenibacillaceae</taxon>
        <taxon>Paenibacillus</taxon>
    </lineage>
</organism>
<dbReference type="Proteomes" id="UP000442469">
    <property type="component" value="Unassembled WGS sequence"/>
</dbReference>
<evidence type="ECO:0000256" key="5">
    <source>
        <dbReference type="ARBA" id="ARBA00022989"/>
    </source>
</evidence>
<dbReference type="SUPFAM" id="SSF161098">
    <property type="entry name" value="MetI-like"/>
    <property type="match status" value="1"/>
</dbReference>
<dbReference type="PROSITE" id="PS50928">
    <property type="entry name" value="ABC_TM1"/>
    <property type="match status" value="1"/>
</dbReference>
<keyword evidence="2 7" id="KW-0813">Transport</keyword>
<feature type="transmembrane region" description="Helical" evidence="7">
    <location>
        <begin position="12"/>
        <end position="34"/>
    </location>
</feature>
<evidence type="ECO:0000256" key="2">
    <source>
        <dbReference type="ARBA" id="ARBA00022448"/>
    </source>
</evidence>
<keyword evidence="4 7" id="KW-0812">Transmembrane</keyword>
<dbReference type="InterPro" id="IPR035906">
    <property type="entry name" value="MetI-like_sf"/>
</dbReference>
<dbReference type="EMBL" id="WNZZ01000009">
    <property type="protein sequence ID" value="MUG23615.1"/>
    <property type="molecule type" value="Genomic_DNA"/>
</dbReference>
<dbReference type="GO" id="GO:0055085">
    <property type="term" value="P:transmembrane transport"/>
    <property type="evidence" value="ECO:0007669"/>
    <property type="project" value="InterPro"/>
</dbReference>
<feature type="transmembrane region" description="Helical" evidence="7">
    <location>
        <begin position="79"/>
        <end position="100"/>
    </location>
</feature>
<sequence length="280" mass="31681">MNDGRKSSFAAILSKYLLLSATLLLFVGPLVWLLSTMMKTKAETYKVPPALLPEHFTFEAFERLFAVQPLMWRWIQNSFAISILVVLGAVFSSSIVAYGFSRFTTKYKDRLFAIVLVTLMIPPSIMMIPSYVLYTKLGWIDTWLPLIVPAWLGSAYYIFLFRQFFLTIPLELDEATYLDGGNRWTVYARVMMPLSKPIIITTIIFAFVNSWLDFLGPFLYIKDNLKFTLSVGLQLLIGQTSQDFPALAAGAFISIIPIGLLYLFAQRYIVEGVVLTGTKG</sequence>
<feature type="transmembrane region" description="Helical" evidence="7">
    <location>
        <begin position="112"/>
        <end position="134"/>
    </location>
</feature>
<comment type="caution">
    <text evidence="9">The sequence shown here is derived from an EMBL/GenBank/DDBJ whole genome shotgun (WGS) entry which is preliminary data.</text>
</comment>
<feature type="transmembrane region" description="Helical" evidence="7">
    <location>
        <begin position="198"/>
        <end position="221"/>
    </location>
</feature>
<gene>
    <name evidence="9" type="ORF">GNQ08_14555</name>
</gene>
<protein>
    <submittedName>
        <fullName evidence="9">ABC transporter permease subunit</fullName>
    </submittedName>
</protein>
<dbReference type="PANTHER" id="PTHR43744:SF12">
    <property type="entry name" value="ABC TRANSPORTER PERMEASE PROTEIN MG189-RELATED"/>
    <property type="match status" value="1"/>
</dbReference>
<dbReference type="AlphaFoldDB" id="A0A6N8EVD8"/>
<evidence type="ECO:0000256" key="6">
    <source>
        <dbReference type="ARBA" id="ARBA00023136"/>
    </source>
</evidence>
<dbReference type="InterPro" id="IPR000515">
    <property type="entry name" value="MetI-like"/>
</dbReference>
<feature type="transmembrane region" description="Helical" evidence="7">
    <location>
        <begin position="244"/>
        <end position="265"/>
    </location>
</feature>
<name>A0A6N8EVD8_PAEMA</name>
<reference evidence="9 10" key="1">
    <citation type="submission" date="2019-11" db="EMBL/GenBank/DDBJ databases">
        <title>Draft genome sequences of five Paenibacillus species of dairy origin.</title>
        <authorList>
            <person name="Olajide A.M."/>
            <person name="Chen S."/>
            <person name="Lapointe G."/>
        </authorList>
    </citation>
    <scope>NUCLEOTIDE SEQUENCE [LARGE SCALE GENOMIC DNA]</scope>
    <source>
        <strain evidence="9 10">3CT49</strain>
    </source>
</reference>
<evidence type="ECO:0000256" key="7">
    <source>
        <dbReference type="RuleBase" id="RU363032"/>
    </source>
</evidence>
<dbReference type="PANTHER" id="PTHR43744">
    <property type="entry name" value="ABC TRANSPORTER PERMEASE PROTEIN MG189-RELATED-RELATED"/>
    <property type="match status" value="1"/>
</dbReference>
<evidence type="ECO:0000256" key="3">
    <source>
        <dbReference type="ARBA" id="ARBA00022475"/>
    </source>
</evidence>
<feature type="transmembrane region" description="Helical" evidence="7">
    <location>
        <begin position="140"/>
        <end position="160"/>
    </location>
</feature>
<dbReference type="RefSeq" id="WP_155620212.1">
    <property type="nucleotide sequence ID" value="NZ_BOSD01000006.1"/>
</dbReference>
<evidence type="ECO:0000313" key="9">
    <source>
        <dbReference type="EMBL" id="MUG23615.1"/>
    </source>
</evidence>
<feature type="domain" description="ABC transmembrane type-1" evidence="8">
    <location>
        <begin position="75"/>
        <end position="265"/>
    </location>
</feature>
<comment type="subcellular location">
    <subcellularLocation>
        <location evidence="1 7">Cell membrane</location>
        <topology evidence="1 7">Multi-pass membrane protein</topology>
    </subcellularLocation>
</comment>
<evidence type="ECO:0000313" key="10">
    <source>
        <dbReference type="Proteomes" id="UP000442469"/>
    </source>
</evidence>
<keyword evidence="3" id="KW-1003">Cell membrane</keyword>
<accession>A0A6N8EVD8</accession>
<dbReference type="Gene3D" id="1.10.3720.10">
    <property type="entry name" value="MetI-like"/>
    <property type="match status" value="1"/>
</dbReference>
<keyword evidence="6 7" id="KW-0472">Membrane</keyword>
<comment type="similarity">
    <text evidence="7">Belongs to the binding-protein-dependent transport system permease family.</text>
</comment>
<evidence type="ECO:0000256" key="1">
    <source>
        <dbReference type="ARBA" id="ARBA00004651"/>
    </source>
</evidence>